<dbReference type="Gene3D" id="1.10.260.40">
    <property type="entry name" value="lambda repressor-like DNA-binding domains"/>
    <property type="match status" value="1"/>
</dbReference>
<dbReference type="InterPro" id="IPR001387">
    <property type="entry name" value="Cro/C1-type_HTH"/>
</dbReference>
<dbReference type="InterPro" id="IPR043917">
    <property type="entry name" value="DUF5753"/>
</dbReference>
<dbReference type="Pfam" id="PF19054">
    <property type="entry name" value="DUF5753"/>
    <property type="match status" value="1"/>
</dbReference>
<dbReference type="GO" id="GO:0003677">
    <property type="term" value="F:DNA binding"/>
    <property type="evidence" value="ECO:0007669"/>
    <property type="project" value="InterPro"/>
</dbReference>
<reference evidence="2 3" key="1">
    <citation type="submission" date="2020-04" db="EMBL/GenBank/DDBJ databases">
        <title>MicrobeNet Type strains.</title>
        <authorList>
            <person name="Nicholson A.C."/>
        </authorList>
    </citation>
    <scope>NUCLEOTIDE SEQUENCE [LARGE SCALE GENOMIC DNA]</scope>
    <source>
        <strain evidence="2 3">JCM 3332</strain>
    </source>
</reference>
<feature type="domain" description="HTH cro/C1-type" evidence="1">
    <location>
        <begin position="24"/>
        <end position="78"/>
    </location>
</feature>
<accession>A0A846YLS0</accession>
<dbReference type="EMBL" id="JAAXOT010000010">
    <property type="protein sequence ID" value="NKY58442.1"/>
    <property type="molecule type" value="Genomic_DNA"/>
</dbReference>
<evidence type="ECO:0000313" key="2">
    <source>
        <dbReference type="EMBL" id="NKY58442.1"/>
    </source>
</evidence>
<dbReference type="Pfam" id="PF13560">
    <property type="entry name" value="HTH_31"/>
    <property type="match status" value="1"/>
</dbReference>
<evidence type="ECO:0000259" key="1">
    <source>
        <dbReference type="PROSITE" id="PS50943"/>
    </source>
</evidence>
<dbReference type="CDD" id="cd00093">
    <property type="entry name" value="HTH_XRE"/>
    <property type="match status" value="1"/>
</dbReference>
<name>A0A846YLS0_9NOCA</name>
<dbReference type="PROSITE" id="PS50943">
    <property type="entry name" value="HTH_CROC1"/>
    <property type="match status" value="1"/>
</dbReference>
<gene>
    <name evidence="2" type="ORF">HGA15_20305</name>
</gene>
<protein>
    <submittedName>
        <fullName evidence="2">Helix-turn-helix domain-containing protein</fullName>
    </submittedName>
</protein>
<proteinExistence type="predicted"/>
<comment type="caution">
    <text evidence="2">The sequence shown here is derived from an EMBL/GenBank/DDBJ whole genome shotgun (WGS) entry which is preliminary data.</text>
</comment>
<dbReference type="SMART" id="SM00530">
    <property type="entry name" value="HTH_XRE"/>
    <property type="match status" value="1"/>
</dbReference>
<organism evidence="2 3">
    <name type="scientific">Nocardia flavorosea</name>
    <dbReference type="NCBI Taxonomy" id="53429"/>
    <lineage>
        <taxon>Bacteria</taxon>
        <taxon>Bacillati</taxon>
        <taxon>Actinomycetota</taxon>
        <taxon>Actinomycetes</taxon>
        <taxon>Mycobacteriales</taxon>
        <taxon>Nocardiaceae</taxon>
        <taxon>Nocardia</taxon>
    </lineage>
</organism>
<dbReference type="Proteomes" id="UP000570678">
    <property type="component" value="Unassembled WGS sequence"/>
</dbReference>
<dbReference type="SUPFAM" id="SSF47413">
    <property type="entry name" value="lambda repressor-like DNA-binding domains"/>
    <property type="match status" value="1"/>
</dbReference>
<keyword evidence="3" id="KW-1185">Reference proteome</keyword>
<sequence>MQARKTVPEDNSTTLPRRQLGRYLREAREAVNMNLEDVAPLLQLSVSTLSRAERGLTGIRVPDVEALCRIYGIDDREVIAGLINLAKQATVKNWWQEFDDVMFRGFNVYLGLESSAKQLAIYQPDVLPGLFQIPDYARVIERGYLPDETEEARDRRIQLRTKRQALITRRTKPAHVDLVVHESVLRTVVGGAKVMRTQLSHLANMPSNVTVSVLPFTAGFPAGLPTGPFIILEFGRDGRGREVSPTVVYVESYAGDMYLERAKDVGRYRQAYDVIRQSSLDVAASKSLIRQIAAREYNA</sequence>
<evidence type="ECO:0000313" key="3">
    <source>
        <dbReference type="Proteomes" id="UP000570678"/>
    </source>
</evidence>
<dbReference type="AlphaFoldDB" id="A0A846YLS0"/>
<dbReference type="InterPro" id="IPR010982">
    <property type="entry name" value="Lambda_DNA-bd_dom_sf"/>
</dbReference>